<dbReference type="PANTHER" id="PTHR36307">
    <property type="entry name" value="FLAGELLA BASAL BODY P-RING FORMATION PROTEIN FLGA"/>
    <property type="match status" value="1"/>
</dbReference>
<comment type="caution">
    <text evidence="6">The sequence shown here is derived from an EMBL/GenBank/DDBJ whole genome shotgun (WGS) entry which is preliminary data.</text>
</comment>
<evidence type="ECO:0000259" key="5">
    <source>
        <dbReference type="SMART" id="SM00858"/>
    </source>
</evidence>
<keyword evidence="2 4" id="KW-0732">Signal</keyword>
<dbReference type="RefSeq" id="WP_152841806.1">
    <property type="nucleotide sequence ID" value="NZ_WHUG01000027.1"/>
</dbReference>
<reference evidence="6 7" key="1">
    <citation type="submission" date="2019-10" db="EMBL/GenBank/DDBJ databases">
        <title>Two novel species isolated from a subtropical stream in China.</title>
        <authorList>
            <person name="Lu H."/>
        </authorList>
    </citation>
    <scope>NUCLEOTIDE SEQUENCE [LARGE SCALE GENOMIC DNA]</scope>
    <source>
        <strain evidence="6 7">FT29W</strain>
    </source>
</reference>
<keyword evidence="3 4" id="KW-0574">Periplasm</keyword>
<feature type="chain" id="PRO_5025706975" description="Flagella basal body P-ring formation protein FlgA" evidence="4">
    <location>
        <begin position="24"/>
        <end position="249"/>
    </location>
</feature>
<dbReference type="Gene3D" id="3.90.1210.10">
    <property type="entry name" value="Antifreeze-like/N-acetylneuraminic acid synthase C-terminal domain"/>
    <property type="match status" value="1"/>
</dbReference>
<dbReference type="InterPro" id="IPR039246">
    <property type="entry name" value="Flagellar_FlgA"/>
</dbReference>
<dbReference type="CDD" id="cd11614">
    <property type="entry name" value="SAF_CpaB_FlgA_like"/>
    <property type="match status" value="1"/>
</dbReference>
<keyword evidence="6" id="KW-0966">Cell projection</keyword>
<dbReference type="PANTHER" id="PTHR36307:SF1">
    <property type="entry name" value="FLAGELLA BASAL BODY P-RING FORMATION PROTEIN FLGA"/>
    <property type="match status" value="1"/>
</dbReference>
<dbReference type="NCBIfam" id="TIGR03170">
    <property type="entry name" value="flgA_cterm"/>
    <property type="match status" value="1"/>
</dbReference>
<protein>
    <recommendedName>
        <fullName evidence="4">Flagella basal body P-ring formation protein FlgA</fullName>
    </recommendedName>
</protein>
<gene>
    <name evidence="6" type="primary">flgA</name>
    <name evidence="6" type="ORF">GEV02_31855</name>
</gene>
<feature type="signal peptide" evidence="4">
    <location>
        <begin position="1"/>
        <end position="23"/>
    </location>
</feature>
<dbReference type="GO" id="GO:0044780">
    <property type="term" value="P:bacterial-type flagellum assembly"/>
    <property type="evidence" value="ECO:0007669"/>
    <property type="project" value="InterPro"/>
</dbReference>
<evidence type="ECO:0000256" key="1">
    <source>
        <dbReference type="ARBA" id="ARBA00004418"/>
    </source>
</evidence>
<sequence>MFNKTIVTALRVMLLLCISLSGAFCVAAPTAAEQVPLAVEAAARNHVQRWADSSGLVEPKFELNVVRGSRPLAACRQAVTVDAVDTRLPSRMRFAAVCAGADGWRYEFVVRAQISARIAVVASDVPSGKVLTDEDVLLERHDISGIADSVSDPQDVVGMSGKRALRSGEVLRATLLTAPTVVKRGDAVRIVARREQIEVSMAGEALDSGARGTLVRVRNANGTVIRARVTGAATVEPVDMPVSTNSPTP</sequence>
<evidence type="ECO:0000256" key="2">
    <source>
        <dbReference type="ARBA" id="ARBA00022729"/>
    </source>
</evidence>
<dbReference type="AlphaFoldDB" id="A0A6A7NCI2"/>
<evidence type="ECO:0000313" key="7">
    <source>
        <dbReference type="Proteomes" id="UP000440498"/>
    </source>
</evidence>
<evidence type="ECO:0000256" key="4">
    <source>
        <dbReference type="RuleBase" id="RU362063"/>
    </source>
</evidence>
<comment type="subcellular location">
    <subcellularLocation>
        <location evidence="1 4">Periplasm</location>
    </subcellularLocation>
</comment>
<dbReference type="InterPro" id="IPR017585">
    <property type="entry name" value="SAF_FlgA"/>
</dbReference>
<dbReference type="EMBL" id="WHUG01000027">
    <property type="protein sequence ID" value="MQA42738.1"/>
    <property type="molecule type" value="Genomic_DNA"/>
</dbReference>
<name>A0A6A7NCI2_9BURK</name>
<dbReference type="GO" id="GO:0042597">
    <property type="term" value="C:periplasmic space"/>
    <property type="evidence" value="ECO:0007669"/>
    <property type="project" value="UniProtKB-SubCell"/>
</dbReference>
<comment type="similarity">
    <text evidence="4">Belongs to the FlgA family.</text>
</comment>
<proteinExistence type="inferred from homology"/>
<evidence type="ECO:0000256" key="3">
    <source>
        <dbReference type="ARBA" id="ARBA00022764"/>
    </source>
</evidence>
<keyword evidence="7" id="KW-1185">Reference proteome</keyword>
<keyword evidence="6" id="KW-0969">Cilium</keyword>
<keyword evidence="6" id="KW-0282">Flagellum</keyword>
<dbReference type="Proteomes" id="UP000440498">
    <property type="component" value="Unassembled WGS sequence"/>
</dbReference>
<feature type="domain" description="SAF" evidence="5">
    <location>
        <begin position="116"/>
        <end position="177"/>
    </location>
</feature>
<dbReference type="Pfam" id="PF13144">
    <property type="entry name" value="ChapFlgA"/>
    <property type="match status" value="1"/>
</dbReference>
<keyword evidence="4" id="KW-1005">Bacterial flagellum biogenesis</keyword>
<evidence type="ECO:0000313" key="6">
    <source>
        <dbReference type="EMBL" id="MQA42738.1"/>
    </source>
</evidence>
<dbReference type="InterPro" id="IPR013974">
    <property type="entry name" value="SAF"/>
</dbReference>
<accession>A0A6A7NCI2</accession>
<comment type="function">
    <text evidence="4">Involved in the assembly process of the P-ring formation. It may associate with FlgF on the rod constituting a structure essential for the P-ring assembly or may act as a modulator protein for the P-ring assembly.</text>
</comment>
<dbReference type="SMART" id="SM00858">
    <property type="entry name" value="SAF"/>
    <property type="match status" value="1"/>
</dbReference>
<organism evidence="6 7">
    <name type="scientific">Rugamonas aquatica</name>
    <dbReference type="NCBI Taxonomy" id="2743357"/>
    <lineage>
        <taxon>Bacteria</taxon>
        <taxon>Pseudomonadati</taxon>
        <taxon>Pseudomonadota</taxon>
        <taxon>Betaproteobacteria</taxon>
        <taxon>Burkholderiales</taxon>
        <taxon>Oxalobacteraceae</taxon>
        <taxon>Telluria group</taxon>
        <taxon>Rugamonas</taxon>
    </lineage>
</organism>
<dbReference type="Gene3D" id="2.30.30.760">
    <property type="match status" value="1"/>
</dbReference>